<dbReference type="AlphaFoldDB" id="A0A2P5FSG4"/>
<gene>
    <name evidence="2" type="ORF">TorRG33x02_033760</name>
</gene>
<evidence type="ECO:0000256" key="1">
    <source>
        <dbReference type="SAM" id="MobiDB-lite"/>
    </source>
</evidence>
<dbReference type="Proteomes" id="UP000237000">
    <property type="component" value="Unassembled WGS sequence"/>
</dbReference>
<reference evidence="3" key="1">
    <citation type="submission" date="2016-06" db="EMBL/GenBank/DDBJ databases">
        <title>Parallel loss of symbiosis genes in relatives of nitrogen-fixing non-legume Parasponia.</title>
        <authorList>
            <person name="Van Velzen R."/>
            <person name="Holmer R."/>
            <person name="Bu F."/>
            <person name="Rutten L."/>
            <person name="Van Zeijl A."/>
            <person name="Liu W."/>
            <person name="Santuari L."/>
            <person name="Cao Q."/>
            <person name="Sharma T."/>
            <person name="Shen D."/>
            <person name="Roswanjaya Y."/>
            <person name="Wardhani T."/>
            <person name="Kalhor M.S."/>
            <person name="Jansen J."/>
            <person name="Van den Hoogen J."/>
            <person name="Gungor B."/>
            <person name="Hartog M."/>
            <person name="Hontelez J."/>
            <person name="Verver J."/>
            <person name="Yang W.-C."/>
            <person name="Schijlen E."/>
            <person name="Repin R."/>
            <person name="Schilthuizen M."/>
            <person name="Schranz E."/>
            <person name="Heidstra R."/>
            <person name="Miyata K."/>
            <person name="Fedorova E."/>
            <person name="Kohlen W."/>
            <person name="Bisseling T."/>
            <person name="Smit S."/>
            <person name="Geurts R."/>
        </authorList>
    </citation>
    <scope>NUCLEOTIDE SEQUENCE [LARGE SCALE GENOMIC DNA]</scope>
    <source>
        <strain evidence="3">cv. RG33-2</strain>
    </source>
</reference>
<evidence type="ECO:0000313" key="3">
    <source>
        <dbReference type="Proteomes" id="UP000237000"/>
    </source>
</evidence>
<sequence>MFTNDDSLPAAAVAESPPPTTLCRQRSSAYGRPSTLLRLRSSVADDSLLGRSIVPTVM</sequence>
<feature type="region of interest" description="Disordered" evidence="1">
    <location>
        <begin position="1"/>
        <end position="28"/>
    </location>
</feature>
<name>A0A2P5FSG4_TREOI</name>
<keyword evidence="3" id="KW-1185">Reference proteome</keyword>
<protein>
    <submittedName>
        <fullName evidence="2">Uncharacterized protein</fullName>
    </submittedName>
</protein>
<dbReference type="EMBL" id="JXTC01000011">
    <property type="protein sequence ID" value="POO00745.1"/>
    <property type="molecule type" value="Genomic_DNA"/>
</dbReference>
<evidence type="ECO:0000313" key="2">
    <source>
        <dbReference type="EMBL" id="POO00745.1"/>
    </source>
</evidence>
<dbReference type="InParanoid" id="A0A2P5FSG4"/>
<feature type="non-terminal residue" evidence="2">
    <location>
        <position position="58"/>
    </location>
</feature>
<accession>A0A2P5FSG4</accession>
<comment type="caution">
    <text evidence="2">The sequence shown here is derived from an EMBL/GenBank/DDBJ whole genome shotgun (WGS) entry which is preliminary data.</text>
</comment>
<organism evidence="2 3">
    <name type="scientific">Trema orientale</name>
    <name type="common">Charcoal tree</name>
    <name type="synonym">Celtis orientalis</name>
    <dbReference type="NCBI Taxonomy" id="63057"/>
    <lineage>
        <taxon>Eukaryota</taxon>
        <taxon>Viridiplantae</taxon>
        <taxon>Streptophyta</taxon>
        <taxon>Embryophyta</taxon>
        <taxon>Tracheophyta</taxon>
        <taxon>Spermatophyta</taxon>
        <taxon>Magnoliopsida</taxon>
        <taxon>eudicotyledons</taxon>
        <taxon>Gunneridae</taxon>
        <taxon>Pentapetalae</taxon>
        <taxon>rosids</taxon>
        <taxon>fabids</taxon>
        <taxon>Rosales</taxon>
        <taxon>Cannabaceae</taxon>
        <taxon>Trema</taxon>
    </lineage>
</organism>
<proteinExistence type="predicted"/>